<dbReference type="Proteomes" id="UP000321501">
    <property type="component" value="Chromosome"/>
</dbReference>
<accession>A0A510KLC5</accession>
<name>A0A510KLC5_9FUSO</name>
<protein>
    <submittedName>
        <fullName evidence="1">Uncharacterized protein</fullName>
    </submittedName>
</protein>
<proteinExistence type="predicted"/>
<evidence type="ECO:0000313" key="2">
    <source>
        <dbReference type="Proteomes" id="UP000321501"/>
    </source>
</evidence>
<sequence>MKIGGYDLGILRKARKKKIKNEIIGKAVATKEIFTDENRKSKIMIMMSLSNLCKSYRNYFKIPKITDENLENGDTKIEKITEDQTLWCTFELEDIVQRSFRALTRLINEFEFEDLHNPEQTVIKDFKNEFIILNFRKMFEQELMEIKSKFKIYSKTRYNTTETALHQMFIIFAYYKIFKREVEQRKFSKITGMYLKTLITKTNKKFSEIEEVIKENEKTDFKKDMLELLKFEEAGFKIKWIGYNRKQALKLRNRA</sequence>
<gene>
    <name evidence="1" type="ORF">JMUB3934_2035</name>
</gene>
<dbReference type="RefSeq" id="WP_146964855.1">
    <property type="nucleotide sequence ID" value="NZ_AP019835.1"/>
</dbReference>
<dbReference type="AlphaFoldDB" id="A0A510KLC5"/>
<organism evidence="1 2">
    <name type="scientific">Leptotrichia wadei</name>
    <dbReference type="NCBI Taxonomy" id="157687"/>
    <lineage>
        <taxon>Bacteria</taxon>
        <taxon>Fusobacteriati</taxon>
        <taxon>Fusobacteriota</taxon>
        <taxon>Fusobacteriia</taxon>
        <taxon>Fusobacteriales</taxon>
        <taxon>Leptotrichiaceae</taxon>
        <taxon>Leptotrichia</taxon>
    </lineage>
</organism>
<reference evidence="1 2" key="1">
    <citation type="submission" date="2019-07" db="EMBL/GenBank/DDBJ databases">
        <title>Complete Genome Sequence of Leptotrichia wadei Strain JMUB3934.</title>
        <authorList>
            <person name="Watanabe S."/>
            <person name="Cui L."/>
        </authorList>
    </citation>
    <scope>NUCLEOTIDE SEQUENCE [LARGE SCALE GENOMIC DNA]</scope>
    <source>
        <strain evidence="1 2">JMUB3934</strain>
    </source>
</reference>
<dbReference type="EMBL" id="AP019835">
    <property type="protein sequence ID" value="BBM50723.1"/>
    <property type="molecule type" value="Genomic_DNA"/>
</dbReference>
<evidence type="ECO:0000313" key="1">
    <source>
        <dbReference type="EMBL" id="BBM50723.1"/>
    </source>
</evidence>